<evidence type="ECO:0000313" key="3">
    <source>
        <dbReference type="Proteomes" id="UP001064632"/>
    </source>
</evidence>
<keyword evidence="1" id="KW-0732">Signal</keyword>
<protein>
    <recommendedName>
        <fullName evidence="4">Cytochrome c-552/4 domain-containing protein</fullName>
    </recommendedName>
</protein>
<dbReference type="Gene3D" id="1.10.1130.10">
    <property type="entry name" value="Flavocytochrome C3, Chain A"/>
    <property type="match status" value="1"/>
</dbReference>
<proteinExistence type="predicted"/>
<name>A0ABY6B9Q1_9GAMM</name>
<keyword evidence="3" id="KW-1185">Reference proteome</keyword>
<dbReference type="EMBL" id="CP104694">
    <property type="protein sequence ID" value="UXI66786.1"/>
    <property type="molecule type" value="Genomic_DNA"/>
</dbReference>
<feature type="chain" id="PRO_5045071601" description="Cytochrome c-552/4 domain-containing protein" evidence="1">
    <location>
        <begin position="22"/>
        <end position="624"/>
    </location>
</feature>
<dbReference type="Proteomes" id="UP001064632">
    <property type="component" value="Chromosome"/>
</dbReference>
<dbReference type="RefSeq" id="WP_261693766.1">
    <property type="nucleotide sequence ID" value="NZ_CP104694.1"/>
</dbReference>
<organism evidence="2 3">
    <name type="scientific">Tahibacter amnicola</name>
    <dbReference type="NCBI Taxonomy" id="2976241"/>
    <lineage>
        <taxon>Bacteria</taxon>
        <taxon>Pseudomonadati</taxon>
        <taxon>Pseudomonadota</taxon>
        <taxon>Gammaproteobacteria</taxon>
        <taxon>Lysobacterales</taxon>
        <taxon>Rhodanobacteraceae</taxon>
        <taxon>Tahibacter</taxon>
    </lineage>
</organism>
<dbReference type="InterPro" id="IPR036280">
    <property type="entry name" value="Multihaem_cyt_sf"/>
</dbReference>
<accession>A0ABY6B9Q1</accession>
<evidence type="ECO:0000313" key="2">
    <source>
        <dbReference type="EMBL" id="UXI66786.1"/>
    </source>
</evidence>
<feature type="signal peptide" evidence="1">
    <location>
        <begin position="1"/>
        <end position="21"/>
    </location>
</feature>
<gene>
    <name evidence="2" type="ORF">N4264_18805</name>
</gene>
<sequence>MRLYRVMAMVMFLALCGSAHADIGAWWKVLGTTDYTPNGTQPPLTHELYGSGTCIGCHRGSQAADFSNTPGGTWPGSMMANATRDPVFWAALDVANADGAANGFPNVGEYCLRCHAPGAFLEGRVKPSTVGGRSGGNGCLLLGDHDDADFSGNDYGGTSCHFCHRLMPNGPANQPGYTNNGNAWVDDSNCNGGVDGPCRRGPYTYADGEGPPHEWAYSSYHQSSEICGICHNVSSPDSSNGPLRTLRTADGTDTGLAFPLERTYREWQQSDFSDLLFRDNFGGTPTELPQIHRAQNCQHCHMPNSTDAAARACIYDPPGTRTGNLATHQFVGGNTWVPGLLKGQYPGLNRGADFDRTIGWARALLQSSAQVDTTVTSYVAPTASIAGSLGLRVKVTNLSGHKLPTGYSEGRRMWLHVKVADTNGATVFEKGAYDPATATLTTDAQTKVYEAIHGIWDNATQTCKHSNAGGAREFHFVLDNCIAKDNRIPPLGFSGGNDLETRPVGYTYPAQGSPGRLVNYDVTEYAVALPAGAVGPFTATAELHYQTSSREYIEFLRDFSVANAIPAENTMCSTTPYTRPPINTGPQDVSRGQYLYNLWNNPSYGKSPPELIDTGTATTPTASR</sequence>
<reference evidence="2" key="1">
    <citation type="submission" date="2022-09" db="EMBL/GenBank/DDBJ databases">
        <title>Tahibacter sp. nov., isolated from a fresh water.</title>
        <authorList>
            <person name="Baek J.H."/>
            <person name="Lee J.K."/>
            <person name="Kim J.M."/>
            <person name="Jeon C.O."/>
        </authorList>
    </citation>
    <scope>NUCLEOTIDE SEQUENCE</scope>
    <source>
        <strain evidence="2">W38</strain>
    </source>
</reference>
<dbReference type="SUPFAM" id="SSF48695">
    <property type="entry name" value="Multiheme cytochromes"/>
    <property type="match status" value="2"/>
</dbReference>
<evidence type="ECO:0000256" key="1">
    <source>
        <dbReference type="SAM" id="SignalP"/>
    </source>
</evidence>
<evidence type="ECO:0008006" key="4">
    <source>
        <dbReference type="Google" id="ProtNLM"/>
    </source>
</evidence>